<evidence type="ECO:0000259" key="1">
    <source>
        <dbReference type="Pfam" id="PF03372"/>
    </source>
</evidence>
<organism evidence="2 3">
    <name type="scientific">Methylomarinum roseum</name>
    <dbReference type="NCBI Taxonomy" id="3067653"/>
    <lineage>
        <taxon>Bacteria</taxon>
        <taxon>Pseudomonadati</taxon>
        <taxon>Pseudomonadota</taxon>
        <taxon>Gammaproteobacteria</taxon>
        <taxon>Methylococcales</taxon>
        <taxon>Methylococcaceae</taxon>
        <taxon>Methylomarinum</taxon>
    </lineage>
</organism>
<keyword evidence="2" id="KW-0378">Hydrolase</keyword>
<dbReference type="PANTHER" id="PTHR14859:SF15">
    <property type="entry name" value="ENDONUCLEASE_EXONUCLEASE_PHOSPHATASE DOMAIN-CONTAINING PROTEIN"/>
    <property type="match status" value="1"/>
</dbReference>
<dbReference type="GO" id="GO:0016020">
    <property type="term" value="C:membrane"/>
    <property type="evidence" value="ECO:0007669"/>
    <property type="project" value="GOC"/>
</dbReference>
<dbReference type="GO" id="GO:0006506">
    <property type="term" value="P:GPI anchor biosynthetic process"/>
    <property type="evidence" value="ECO:0007669"/>
    <property type="project" value="TreeGrafter"/>
</dbReference>
<name>A0AAU7NVG7_9GAMM</name>
<accession>A0AAU7NVG7</accession>
<dbReference type="GO" id="GO:0004519">
    <property type="term" value="F:endonuclease activity"/>
    <property type="evidence" value="ECO:0007669"/>
    <property type="project" value="UniProtKB-KW"/>
</dbReference>
<sequence length="238" mass="26928">MAAPPALMILRIATFNIHRSIGRDGIENPARIAELLREIDADLIALQEVSAMPGHPEDSLRLLEEATNSRAVMGRTLFDKNSHYGNALLSRLKINSCDRLDISVANREPRGLIDVELFINGYTVAVMATHLGLAYAERRRQIDEILSTVEKHTADVVILLGDFNEWFVWRPAFRRLQHRFKPTPTLATFPAHRPVLGLDRIWLHPQERLMSLEVHSTELSKIASDHLPLVAEIDLGQR</sequence>
<dbReference type="PANTHER" id="PTHR14859">
    <property type="entry name" value="CALCOFLUOR WHITE HYPERSENSITIVE PROTEIN PRECURSOR"/>
    <property type="match status" value="1"/>
</dbReference>
<dbReference type="Gene3D" id="3.60.10.10">
    <property type="entry name" value="Endonuclease/exonuclease/phosphatase"/>
    <property type="match status" value="1"/>
</dbReference>
<dbReference type="InterPro" id="IPR051916">
    <property type="entry name" value="GPI-anchor_lipid_remodeler"/>
</dbReference>
<dbReference type="AlphaFoldDB" id="A0AAU7NVG7"/>
<proteinExistence type="predicted"/>
<keyword evidence="3" id="KW-1185">Reference proteome</keyword>
<evidence type="ECO:0000313" key="2">
    <source>
        <dbReference type="EMBL" id="XBS20985.1"/>
    </source>
</evidence>
<feature type="domain" description="Endonuclease/exonuclease/phosphatase" evidence="1">
    <location>
        <begin position="13"/>
        <end position="226"/>
    </location>
</feature>
<dbReference type="Proteomes" id="UP001225378">
    <property type="component" value="Chromosome"/>
</dbReference>
<dbReference type="InterPro" id="IPR036691">
    <property type="entry name" value="Endo/exonu/phosph_ase_sf"/>
</dbReference>
<gene>
    <name evidence="2" type="ORF">Q9L42_002355</name>
</gene>
<evidence type="ECO:0000313" key="3">
    <source>
        <dbReference type="Proteomes" id="UP001225378"/>
    </source>
</evidence>
<dbReference type="Pfam" id="PF03372">
    <property type="entry name" value="Exo_endo_phos"/>
    <property type="match status" value="1"/>
</dbReference>
<keyword evidence="2" id="KW-0255">Endonuclease</keyword>
<dbReference type="KEGG" id="mech:Q9L42_002355"/>
<dbReference type="InterPro" id="IPR005135">
    <property type="entry name" value="Endo/exonuclease/phosphatase"/>
</dbReference>
<reference evidence="2 3" key="1">
    <citation type="journal article" date="2024" name="Microbiology">
        <title>Methylomarinum rosea sp. nov., a novel halophilic methanotrophic bacterium from the hypersaline Lake Elton.</title>
        <authorList>
            <person name="Suleimanov R.Z."/>
            <person name="Oshkin I.Y."/>
            <person name="Danilova O.V."/>
            <person name="Suzina N.E."/>
            <person name="Dedysh S.N."/>
        </authorList>
    </citation>
    <scope>NUCLEOTIDE SEQUENCE [LARGE SCALE GENOMIC DNA]</scope>
    <source>
        <strain evidence="2 3">Ch1-1</strain>
    </source>
</reference>
<dbReference type="EMBL" id="CP157743">
    <property type="protein sequence ID" value="XBS20985.1"/>
    <property type="molecule type" value="Genomic_DNA"/>
</dbReference>
<dbReference type="SUPFAM" id="SSF56219">
    <property type="entry name" value="DNase I-like"/>
    <property type="match status" value="1"/>
</dbReference>
<protein>
    <submittedName>
        <fullName evidence="2">Endonuclease/exonuclease/phosphatase family protein</fullName>
    </submittedName>
</protein>
<dbReference type="RefSeq" id="WP_305910034.1">
    <property type="nucleotide sequence ID" value="NZ_CP157743.1"/>
</dbReference>
<keyword evidence="2" id="KW-0540">Nuclease</keyword>